<keyword evidence="3" id="KW-1185">Reference proteome</keyword>
<reference evidence="2 3" key="1">
    <citation type="journal article" date="2003" name="Nature">
        <title>The genome of a motile marine Synechococcus.</title>
        <authorList>
            <person name="Palenik B."/>
            <person name="Brahamsha B."/>
            <person name="Larimer F."/>
            <person name="Land M."/>
            <person name="Hauser L."/>
            <person name="Chain P."/>
            <person name="Lamerdin J."/>
            <person name="Regala W."/>
            <person name="Allen E.A."/>
            <person name="McCarren J."/>
            <person name="Paulsen I."/>
            <person name="Dufresne A."/>
            <person name="Partensky F."/>
            <person name="Webb E."/>
            <person name="Waterbury J."/>
        </authorList>
    </citation>
    <scope>NUCLEOTIDE SEQUENCE [LARGE SCALE GENOMIC DNA]</scope>
    <source>
        <strain evidence="2 3">WH8102</strain>
    </source>
</reference>
<protein>
    <submittedName>
        <fullName evidence="2">Uncharacterized protein</fullName>
    </submittedName>
</protein>
<evidence type="ECO:0000256" key="1">
    <source>
        <dbReference type="SAM" id="Coils"/>
    </source>
</evidence>
<dbReference type="EMBL" id="BX569690">
    <property type="protein sequence ID" value="CAE07031.1"/>
    <property type="molecule type" value="Genomic_DNA"/>
</dbReference>
<dbReference type="KEGG" id="syw:SYNW0516"/>
<dbReference type="eggNOG" id="ENOG5033W7M">
    <property type="taxonomic scope" value="Bacteria"/>
</dbReference>
<feature type="coiled-coil region" evidence="1">
    <location>
        <begin position="287"/>
        <end position="335"/>
    </location>
</feature>
<dbReference type="Proteomes" id="UP000001422">
    <property type="component" value="Chromosome"/>
</dbReference>
<organism evidence="2 3">
    <name type="scientific">Parasynechococcus marenigrum (strain WH8102)</name>
    <dbReference type="NCBI Taxonomy" id="84588"/>
    <lineage>
        <taxon>Bacteria</taxon>
        <taxon>Bacillati</taxon>
        <taxon>Cyanobacteriota</taxon>
        <taxon>Cyanophyceae</taxon>
        <taxon>Synechococcales</taxon>
        <taxon>Prochlorococcaceae</taxon>
        <taxon>Parasynechococcus</taxon>
        <taxon>Parasynechococcus marenigrum</taxon>
    </lineage>
</organism>
<accession>Q7U8U5</accession>
<keyword evidence="1" id="KW-0175">Coiled coil</keyword>
<evidence type="ECO:0000313" key="2">
    <source>
        <dbReference type="EMBL" id="CAE07031.1"/>
    </source>
</evidence>
<sequence length="335" mass="37457">MPLNQMSTGSIFMAIKGINVCIYGLNRSLGVTVHSIKEKILQPVASIADEVHFYAAFNVTVSGEFSSQRSGERSSSIGNDQKDLLPNFGIQLVDQDDFDAGFDLDGVLAYGDHYQDNGGSILNMMRALNALQKCYNAIPLYARDSFPTIFLRPDLDIIDDIDLDFLLSLATGSSVIVPGWQFFGGVNDRFAIAAPGKPSTIYANRLGKVFQYLSLTGRSFHSENYLFDVLSLQNLRILPVVQTRFVRVRAGQSFHPETIQQEHLQPTASALSWSFLTNQLMTMHRRLREAGERIGALKEDQAGLEQKVESLEGSLQEFKRKVKRLRIKLRNLKSC</sequence>
<gene>
    <name evidence="2" type="ordered locus">SYNW0516</name>
</gene>
<evidence type="ECO:0000313" key="3">
    <source>
        <dbReference type="Proteomes" id="UP000001422"/>
    </source>
</evidence>
<dbReference type="AlphaFoldDB" id="Q7U8U5"/>
<name>Q7U8U5_PARMW</name>
<proteinExistence type="predicted"/>
<dbReference type="HOGENOM" id="CLU_828828_0_0_3"/>
<dbReference type="RefSeq" id="WP_011127387.1">
    <property type="nucleotide sequence ID" value="NC_005070.1"/>
</dbReference>